<dbReference type="OrthoDB" id="5130at2759"/>
<feature type="transmembrane region" description="Helical" evidence="2">
    <location>
        <begin position="36"/>
        <end position="61"/>
    </location>
</feature>
<dbReference type="EMBL" id="JAGRRH010000018">
    <property type="protein sequence ID" value="KAG7350680.1"/>
    <property type="molecule type" value="Genomic_DNA"/>
</dbReference>
<sequence length="279" mass="30544">MVLSFSSSNDNNSNDRFSREVRLREEAESPFRKVRYFFYLNIAGGATTSLLISIARIAAALSGVNTDLMDESLRNAAIDVVGLAAVAYFWRQDQVAEESRLKRATKGAEMAKLNVRASKTLMTGDQDDATSTFTTTLASFRRQRGIEKRVVIAAAGDEKIRQVLKEAQELQPCLADNDLVVVPVVMPRGVAPVVDDTVIIQPLPANVALPVTVGNNWKQFIDEEAAEATSQGVNIEEEGFCIVLKKNGRVGQRTRGIFLNNLVGNVVARKEAGMDVKNI</sequence>
<dbReference type="InterPro" id="IPR021883">
    <property type="entry name" value="LPA1-like"/>
</dbReference>
<keyword evidence="2" id="KW-0472">Membrane</keyword>
<proteinExistence type="predicted"/>
<name>A0A9K3PKG6_9STRA</name>
<dbReference type="PANTHER" id="PTHR35498">
    <property type="entry name" value="PROTEIN LOW PSII ACCUMULATION 1, CHLOROPLASTIC"/>
    <property type="match status" value="1"/>
</dbReference>
<protein>
    <submittedName>
        <fullName evidence="3">DUF3493 domain containing protein</fullName>
    </submittedName>
</protein>
<dbReference type="Pfam" id="PF11998">
    <property type="entry name" value="DUF3493"/>
    <property type="match status" value="1"/>
</dbReference>
<reference evidence="3" key="1">
    <citation type="journal article" date="2021" name="Sci. Rep.">
        <title>Diploid genomic architecture of Nitzschia inconspicua, an elite biomass production diatom.</title>
        <authorList>
            <person name="Oliver A."/>
            <person name="Podell S."/>
            <person name="Pinowska A."/>
            <person name="Traller J.C."/>
            <person name="Smith S.R."/>
            <person name="McClure R."/>
            <person name="Beliaev A."/>
            <person name="Bohutskyi P."/>
            <person name="Hill E.A."/>
            <person name="Rabines A."/>
            <person name="Zheng H."/>
            <person name="Allen L.Z."/>
            <person name="Kuo A."/>
            <person name="Grigoriev I.V."/>
            <person name="Allen A.E."/>
            <person name="Hazlebeck D."/>
            <person name="Allen E.E."/>
        </authorList>
    </citation>
    <scope>NUCLEOTIDE SEQUENCE</scope>
    <source>
        <strain evidence="3">Hildebrandi</strain>
    </source>
</reference>
<organism evidence="3 4">
    <name type="scientific">Nitzschia inconspicua</name>
    <dbReference type="NCBI Taxonomy" id="303405"/>
    <lineage>
        <taxon>Eukaryota</taxon>
        <taxon>Sar</taxon>
        <taxon>Stramenopiles</taxon>
        <taxon>Ochrophyta</taxon>
        <taxon>Bacillariophyta</taxon>
        <taxon>Bacillariophyceae</taxon>
        <taxon>Bacillariophycidae</taxon>
        <taxon>Bacillariales</taxon>
        <taxon>Bacillariaceae</taxon>
        <taxon>Nitzschia</taxon>
    </lineage>
</organism>
<dbReference type="AlphaFoldDB" id="A0A9K3PKG6"/>
<evidence type="ECO:0000313" key="4">
    <source>
        <dbReference type="Proteomes" id="UP000693970"/>
    </source>
</evidence>
<reference evidence="3" key="2">
    <citation type="submission" date="2021-04" db="EMBL/GenBank/DDBJ databases">
        <authorList>
            <person name="Podell S."/>
        </authorList>
    </citation>
    <scope>NUCLEOTIDE SEQUENCE</scope>
    <source>
        <strain evidence="3">Hildebrandi</strain>
    </source>
</reference>
<dbReference type="Proteomes" id="UP000693970">
    <property type="component" value="Unassembled WGS sequence"/>
</dbReference>
<evidence type="ECO:0000256" key="2">
    <source>
        <dbReference type="SAM" id="Phobius"/>
    </source>
</evidence>
<keyword evidence="2" id="KW-0812">Transmembrane</keyword>
<keyword evidence="2" id="KW-1133">Transmembrane helix</keyword>
<evidence type="ECO:0000256" key="1">
    <source>
        <dbReference type="SAM" id="MobiDB-lite"/>
    </source>
</evidence>
<dbReference type="PANTHER" id="PTHR35498:SF1">
    <property type="entry name" value="LOW PSII ACCUMULATION-LIKE PROTEIN"/>
    <property type="match status" value="1"/>
</dbReference>
<feature type="compositionally biased region" description="Low complexity" evidence="1">
    <location>
        <begin position="1"/>
        <end position="15"/>
    </location>
</feature>
<evidence type="ECO:0000313" key="3">
    <source>
        <dbReference type="EMBL" id="KAG7350680.1"/>
    </source>
</evidence>
<gene>
    <name evidence="3" type="ORF">IV203_010040</name>
</gene>
<comment type="caution">
    <text evidence="3">The sequence shown here is derived from an EMBL/GenBank/DDBJ whole genome shotgun (WGS) entry which is preliminary data.</text>
</comment>
<feature type="region of interest" description="Disordered" evidence="1">
    <location>
        <begin position="1"/>
        <end position="20"/>
    </location>
</feature>
<accession>A0A9K3PKG6</accession>
<keyword evidence="4" id="KW-1185">Reference proteome</keyword>